<dbReference type="SUPFAM" id="SSF82693">
    <property type="entry name" value="Multidrug efflux transporter AcrB pore domain, PN1, PN2, PC1 and PC2 subdomains"/>
    <property type="match status" value="2"/>
</dbReference>
<feature type="transmembrane region" description="Helical" evidence="1">
    <location>
        <begin position="862"/>
        <end position="882"/>
    </location>
</feature>
<dbReference type="Gene3D" id="3.30.2090.10">
    <property type="entry name" value="Multidrug efflux transporter AcrB TolC docking domain, DN and DC subdomains"/>
    <property type="match status" value="2"/>
</dbReference>
<dbReference type="Gene3D" id="1.20.1640.10">
    <property type="entry name" value="Multidrug efflux transporter AcrB transmembrane domain"/>
    <property type="match status" value="2"/>
</dbReference>
<feature type="transmembrane region" description="Helical" evidence="1">
    <location>
        <begin position="530"/>
        <end position="547"/>
    </location>
</feature>
<gene>
    <name evidence="2" type="ORF">GCM10007924_22960</name>
</gene>
<dbReference type="InterPro" id="IPR027463">
    <property type="entry name" value="AcrB_DN_DC_subdom"/>
</dbReference>
<reference evidence="2" key="2">
    <citation type="submission" date="2023-01" db="EMBL/GenBank/DDBJ databases">
        <title>Draft genome sequence of Sneathiella chinensis strain NBRC 103408.</title>
        <authorList>
            <person name="Sun Q."/>
            <person name="Mori K."/>
        </authorList>
    </citation>
    <scope>NUCLEOTIDE SEQUENCE</scope>
    <source>
        <strain evidence="2">NBRC 103408</strain>
    </source>
</reference>
<feature type="transmembrane region" description="Helical" evidence="1">
    <location>
        <begin position="964"/>
        <end position="981"/>
    </location>
</feature>
<dbReference type="Gene3D" id="3.30.70.1440">
    <property type="entry name" value="Multidrug efflux transporter AcrB pore domain"/>
    <property type="match status" value="1"/>
</dbReference>
<keyword evidence="1" id="KW-0812">Transmembrane</keyword>
<dbReference type="Pfam" id="PF00873">
    <property type="entry name" value="ACR_tran"/>
    <property type="match status" value="1"/>
</dbReference>
<feature type="transmembrane region" description="Helical" evidence="1">
    <location>
        <begin position="889"/>
        <end position="909"/>
    </location>
</feature>
<dbReference type="InterPro" id="IPR001036">
    <property type="entry name" value="Acrflvin-R"/>
</dbReference>
<evidence type="ECO:0000256" key="1">
    <source>
        <dbReference type="SAM" id="Phobius"/>
    </source>
</evidence>
<dbReference type="PANTHER" id="PTHR32063">
    <property type="match status" value="1"/>
</dbReference>
<keyword evidence="1" id="KW-1133">Transmembrane helix</keyword>
<dbReference type="SUPFAM" id="SSF82714">
    <property type="entry name" value="Multidrug efflux transporter AcrB TolC docking domain, DN and DC subdomains"/>
    <property type="match status" value="2"/>
</dbReference>
<dbReference type="Gene3D" id="3.30.70.1430">
    <property type="entry name" value="Multidrug efflux transporter AcrB pore domain"/>
    <property type="match status" value="2"/>
</dbReference>
<keyword evidence="1" id="KW-0472">Membrane</keyword>
<proteinExistence type="predicted"/>
<dbReference type="PANTHER" id="PTHR32063:SF0">
    <property type="entry name" value="SWARMING MOTILITY PROTEIN SWRC"/>
    <property type="match status" value="1"/>
</dbReference>
<feature type="transmembrane region" description="Helical" evidence="1">
    <location>
        <begin position="383"/>
        <end position="407"/>
    </location>
</feature>
<reference evidence="2" key="1">
    <citation type="journal article" date="2014" name="Int. J. Syst. Evol. Microbiol.">
        <title>Complete genome of a new Firmicutes species belonging to the dominant human colonic microbiota ('Ruminococcus bicirculans') reveals two chromosomes and a selective capacity to utilize plant glucans.</title>
        <authorList>
            <consortium name="NISC Comparative Sequencing Program"/>
            <person name="Wegmann U."/>
            <person name="Louis P."/>
            <person name="Goesmann A."/>
            <person name="Henrissat B."/>
            <person name="Duncan S.H."/>
            <person name="Flint H.J."/>
        </authorList>
    </citation>
    <scope>NUCLEOTIDE SEQUENCE</scope>
    <source>
        <strain evidence="2">NBRC 103408</strain>
    </source>
</reference>
<dbReference type="SUPFAM" id="SSF82866">
    <property type="entry name" value="Multidrug efflux transporter AcrB transmembrane domain"/>
    <property type="match status" value="2"/>
</dbReference>
<dbReference type="PRINTS" id="PR00702">
    <property type="entry name" value="ACRIFLAVINRP"/>
</dbReference>
<feature type="transmembrane region" description="Helical" evidence="1">
    <location>
        <begin position="428"/>
        <end position="448"/>
    </location>
</feature>
<organism evidence="2 3">
    <name type="scientific">Sneathiella chinensis</name>
    <dbReference type="NCBI Taxonomy" id="349750"/>
    <lineage>
        <taxon>Bacteria</taxon>
        <taxon>Pseudomonadati</taxon>
        <taxon>Pseudomonadota</taxon>
        <taxon>Alphaproteobacteria</taxon>
        <taxon>Sneathiellales</taxon>
        <taxon>Sneathiellaceae</taxon>
        <taxon>Sneathiella</taxon>
    </lineage>
</organism>
<accession>A0ABQ5U7E6</accession>
<feature type="transmembrane region" description="Helical" evidence="1">
    <location>
        <begin position="460"/>
        <end position="486"/>
    </location>
</feature>
<sequence length="1062" mass="116287">MNALIDAAIHRSRTIISTLLLILVAGAVAYNDIAKESDPDVNIPIIYVSMTHEGISPEDAERLLVRPMEIELRGIEGIKEMKSTAGEGHASVLMEFEAGFDADSALDDVREKVDIAKKELPEETDDPTVHEVNVGLFPVLVVTLSGEIPTRTLIRIAKDLQDDIEGLQGVLAADISGDREEVLEVIIDPVKLESYQISNTDLINAVQLNNRLVAAGAMDTGKGRFSIKVPGLFETAEDVFSIPLKVSGDGVVTLGDVTTIRRTFKDAETYARLNGKPAVVLEIKKRLGENIIETIEQVQTLVLEEQKHWPEGVEVTFSQDKSDDIRTMLKDLQNNIISAIILVMIVVISALGVRTAGLVGLSIPGSFLIGILYLYLFGFTINIVVLFGLILAVGMLVDGAIVVTEFADRKMAEGFDRVEAYGLAAKRMAWPIIASTATTLAVFMPLLFWPGVVGEFMKFLPITLITTLTGSLLMALIFVPTLGSVFGKAGSMNSKTLSALAAAESGDIRNIGGATGLYIRTLSKALKRPSLVVLAGVVTLIGVQAYYQTHGNGEEFFPDVEPEMALVYIHARGNMSTIEKDMLVQQVEREVLKLDDFSSIYSRTGGGADGQDISEDVIGVIQMEFKDWLERRPAAEVFKDIRDRTRYIAGITVETREPDAGPPTGKDIQIELASRFPEKLEPAVVKIRSHLEQKVADLQDLEDSRAIPGIEWQITVDRAQAGRFGADVTTIGKTIQLVTNGIKAHEYRPHEVDDEVEIRIRYPEEYRSLEQLDNLRISTDHGMVPISNFAERTPQPKVGTITRVDSVRVMTIKANVVDGVLVDDKVREIEAWLKAPDGAGLDPDVSFAFKGEDEEQKKAQAFLGKAFGVALFIMAIILVTQFNSFYHAFLILTAVIMSTIGVFVGLLVTGQPFGIVMTGVGIISLAGIVVNNNIVLIDTFAYLRKQGMDAREAILRTGAQRLRPVMLTTITTIFGLLPMTLQTNIDFLSREVVVGAPSSQWWVQLSTAVAFGLTFATVLTLIMTPSLLMIGANVSDYFDRRRAHKRARLAAKREQQAIQPAE</sequence>
<evidence type="ECO:0000313" key="2">
    <source>
        <dbReference type="EMBL" id="GLQ07075.1"/>
    </source>
</evidence>
<feature type="transmembrane region" description="Helical" evidence="1">
    <location>
        <begin position="915"/>
        <end position="943"/>
    </location>
</feature>
<dbReference type="Proteomes" id="UP001161409">
    <property type="component" value="Unassembled WGS sequence"/>
</dbReference>
<name>A0ABQ5U7E6_9PROT</name>
<dbReference type="RefSeq" id="WP_169561155.1">
    <property type="nucleotide sequence ID" value="NZ_BSNF01000008.1"/>
</dbReference>
<feature type="transmembrane region" description="Helical" evidence="1">
    <location>
        <begin position="1001"/>
        <end position="1032"/>
    </location>
</feature>
<feature type="transmembrane region" description="Helical" evidence="1">
    <location>
        <begin position="336"/>
        <end position="353"/>
    </location>
</feature>
<dbReference type="Gene3D" id="3.30.70.1320">
    <property type="entry name" value="Multidrug efflux transporter AcrB pore domain like"/>
    <property type="match status" value="1"/>
</dbReference>
<feature type="transmembrane region" description="Helical" evidence="1">
    <location>
        <begin position="358"/>
        <end position="377"/>
    </location>
</feature>
<keyword evidence="3" id="KW-1185">Reference proteome</keyword>
<protein>
    <submittedName>
        <fullName evidence="2">Acriflavin resistance protein</fullName>
    </submittedName>
</protein>
<comment type="caution">
    <text evidence="2">The sequence shown here is derived from an EMBL/GenBank/DDBJ whole genome shotgun (WGS) entry which is preliminary data.</text>
</comment>
<evidence type="ECO:0000313" key="3">
    <source>
        <dbReference type="Proteomes" id="UP001161409"/>
    </source>
</evidence>
<dbReference type="EMBL" id="BSNF01000008">
    <property type="protein sequence ID" value="GLQ07075.1"/>
    <property type="molecule type" value="Genomic_DNA"/>
</dbReference>